<reference evidence="3 4" key="1">
    <citation type="submission" date="2020-08" db="EMBL/GenBank/DDBJ databases">
        <authorList>
            <person name="Newling K."/>
            <person name="Davey J."/>
            <person name="Forrester S."/>
        </authorList>
    </citation>
    <scope>NUCLEOTIDE SEQUENCE [LARGE SCALE GENOMIC DNA]</scope>
    <source>
        <strain evidence="4">Crithidia deanei Carvalho (ATCC PRA-265)</strain>
    </source>
</reference>
<feature type="region of interest" description="Disordered" evidence="1">
    <location>
        <begin position="252"/>
        <end position="285"/>
    </location>
</feature>
<feature type="compositionally biased region" description="Low complexity" evidence="1">
    <location>
        <begin position="365"/>
        <end position="380"/>
    </location>
</feature>
<proteinExistence type="predicted"/>
<feature type="compositionally biased region" description="Polar residues" evidence="1">
    <location>
        <begin position="381"/>
        <end position="401"/>
    </location>
</feature>
<evidence type="ECO:0000256" key="2">
    <source>
        <dbReference type="SAM" id="Phobius"/>
    </source>
</evidence>
<feature type="transmembrane region" description="Helical" evidence="2">
    <location>
        <begin position="175"/>
        <end position="197"/>
    </location>
</feature>
<organism evidence="3 4">
    <name type="scientific">Angomonas deanei</name>
    <dbReference type="NCBI Taxonomy" id="59799"/>
    <lineage>
        <taxon>Eukaryota</taxon>
        <taxon>Discoba</taxon>
        <taxon>Euglenozoa</taxon>
        <taxon>Kinetoplastea</taxon>
        <taxon>Metakinetoplastina</taxon>
        <taxon>Trypanosomatida</taxon>
        <taxon>Trypanosomatidae</taxon>
        <taxon>Strigomonadinae</taxon>
        <taxon>Angomonas</taxon>
    </lineage>
</organism>
<accession>A0A7G2CT49</accession>
<keyword evidence="4" id="KW-1185">Reference proteome</keyword>
<dbReference type="PANTHER" id="PTHR20916">
    <property type="entry name" value="CYSTEINE AND GLYCINE-RICH PROTEIN 2 BINDING PROTEIN"/>
    <property type="match status" value="1"/>
</dbReference>
<feature type="transmembrane region" description="Helical" evidence="2">
    <location>
        <begin position="600"/>
        <end position="619"/>
    </location>
</feature>
<feature type="region of interest" description="Disordered" evidence="1">
    <location>
        <begin position="331"/>
        <end position="413"/>
    </location>
</feature>
<sequence length="620" mass="72371">MQLMWNDATGGIPSLRSHLYYELAGNGMLVDYHTYENLKTKREEEQYLRRLFDHKREQQMKRWERRFKNSKSTRDRSAAYLMNESGNRTNSAAATRRWGDVTGSSLFYRHFMFVTLSYLHRFQVFLISVATGAALLCLIMTTLHFGVTSDNNDSYDGTYSRVVLYTLLTYRFDTAFFMIVFLLMIIIQLMPMSCGFADRHWRVHRLRQQAQLTAHPYHTQNNNNNRQGKGLASATTLMDVRQTQMENYIHATELSRPRYREEQEEEEDNNGDEAGVKRAKKETNNNNAMNQNAIIKDANYCVEPTTALRMSAAGFRLHQKQKIERELRNEGDMGDIPFLPDEDQINRNNNNERKLSMSPGNDLFNNTNNSNSHTNNNNNNRLVSIPTSTLGSEHSSTTFPFNSSQNSNNNNVYSNSISNASRYGSEAIFHPYDTYRGNEKNDHNMNPNNHNNTNNSTLVEIGASHHGNRHKANNAFAFQSISSLWVHDKLSANNLFTKVFFDLENWFARHLLFFHRLNKINNSLYQTTLDKAQQKNQKKERENMNFLYYYVEGVYTLFSPSFWLMLVLFAFTFFEMQLLTGRTDAEIMSWENNNIEKKLYTIYILRAVILLIVWVLFLFF</sequence>
<feature type="transmembrane region" description="Helical" evidence="2">
    <location>
        <begin position="124"/>
        <end position="147"/>
    </location>
</feature>
<dbReference type="PANTHER" id="PTHR20916:SF26">
    <property type="entry name" value="CYSTEINE-RICH PROTEIN 2-BINDING PROTEIN"/>
    <property type="match status" value="1"/>
</dbReference>
<dbReference type="GO" id="GO:0004402">
    <property type="term" value="F:histone acetyltransferase activity"/>
    <property type="evidence" value="ECO:0007669"/>
    <property type="project" value="TreeGrafter"/>
</dbReference>
<keyword evidence="2" id="KW-1133">Transmembrane helix</keyword>
<evidence type="ECO:0000313" key="4">
    <source>
        <dbReference type="Proteomes" id="UP000515908"/>
    </source>
</evidence>
<gene>
    <name evidence="3" type="ORF">ADEAN_001023200</name>
</gene>
<dbReference type="EMBL" id="LR877171">
    <property type="protein sequence ID" value="CAD2222685.1"/>
    <property type="molecule type" value="Genomic_DNA"/>
</dbReference>
<feature type="compositionally biased region" description="Low complexity" evidence="1">
    <location>
        <begin position="402"/>
        <end position="413"/>
    </location>
</feature>
<keyword evidence="2" id="KW-0472">Membrane</keyword>
<evidence type="ECO:0000313" key="3">
    <source>
        <dbReference type="EMBL" id="CAD2222685.1"/>
    </source>
</evidence>
<protein>
    <submittedName>
        <fullName evidence="3">Uncharacterized protein</fullName>
    </submittedName>
</protein>
<dbReference type="Proteomes" id="UP000515908">
    <property type="component" value="Chromosome 27"/>
</dbReference>
<feature type="compositionally biased region" description="Acidic residues" evidence="1">
    <location>
        <begin position="262"/>
        <end position="271"/>
    </location>
</feature>
<dbReference type="AlphaFoldDB" id="A0A7G2CT49"/>
<dbReference type="VEuPathDB" id="TriTrypDB:ADEAN_001023200"/>
<evidence type="ECO:0000256" key="1">
    <source>
        <dbReference type="SAM" id="MobiDB-lite"/>
    </source>
</evidence>
<name>A0A7G2CT49_9TRYP</name>
<keyword evidence="2" id="KW-0812">Transmembrane</keyword>
<feature type="transmembrane region" description="Helical" evidence="2">
    <location>
        <begin position="547"/>
        <end position="574"/>
    </location>
</feature>